<keyword evidence="6" id="KW-0067">ATP-binding</keyword>
<reference evidence="11" key="1">
    <citation type="journal article" date="2020" name="Nat. Commun.">
        <title>Large-scale genome sequencing of mycorrhizal fungi provides insights into the early evolution of symbiotic traits.</title>
        <authorList>
            <person name="Miyauchi S."/>
            <person name="Kiss E."/>
            <person name="Kuo A."/>
            <person name="Drula E."/>
            <person name="Kohler A."/>
            <person name="Sanchez-Garcia M."/>
            <person name="Morin E."/>
            <person name="Andreopoulos B."/>
            <person name="Barry K.W."/>
            <person name="Bonito G."/>
            <person name="Buee M."/>
            <person name="Carver A."/>
            <person name="Chen C."/>
            <person name="Cichocki N."/>
            <person name="Clum A."/>
            <person name="Culley D."/>
            <person name="Crous P.W."/>
            <person name="Fauchery L."/>
            <person name="Girlanda M."/>
            <person name="Hayes R.D."/>
            <person name="Keri Z."/>
            <person name="LaButti K."/>
            <person name="Lipzen A."/>
            <person name="Lombard V."/>
            <person name="Magnuson J."/>
            <person name="Maillard F."/>
            <person name="Murat C."/>
            <person name="Nolan M."/>
            <person name="Ohm R.A."/>
            <person name="Pangilinan J."/>
            <person name="Pereira M.F."/>
            <person name="Perotto S."/>
            <person name="Peter M."/>
            <person name="Pfister S."/>
            <person name="Riley R."/>
            <person name="Sitrit Y."/>
            <person name="Stielow J.B."/>
            <person name="Szollosi G."/>
            <person name="Zifcakova L."/>
            <person name="Stursova M."/>
            <person name="Spatafora J.W."/>
            <person name="Tedersoo L."/>
            <person name="Vaario L.M."/>
            <person name="Yamada A."/>
            <person name="Yan M."/>
            <person name="Wang P."/>
            <person name="Xu J."/>
            <person name="Bruns T."/>
            <person name="Baldrian P."/>
            <person name="Vilgalys R."/>
            <person name="Dunand C."/>
            <person name="Henrissat B."/>
            <person name="Grigoriev I.V."/>
            <person name="Hibbett D."/>
            <person name="Nagy L.G."/>
            <person name="Martin F.M."/>
        </authorList>
    </citation>
    <scope>NUCLEOTIDE SEQUENCE</scope>
    <source>
        <strain evidence="11">UH-Tt-Lm1</strain>
    </source>
</reference>
<dbReference type="SMART" id="SM00220">
    <property type="entry name" value="S_TKc"/>
    <property type="match status" value="1"/>
</dbReference>
<dbReference type="InterPro" id="IPR008271">
    <property type="entry name" value="Ser/Thr_kinase_AS"/>
</dbReference>
<dbReference type="InterPro" id="IPR050236">
    <property type="entry name" value="Ser_Thr_kinase_AGC"/>
</dbReference>
<dbReference type="EMBL" id="WIUZ02000008">
    <property type="protein sequence ID" value="KAF9784770.1"/>
    <property type="molecule type" value="Genomic_DNA"/>
</dbReference>
<keyword evidence="12" id="KW-1185">Reference proteome</keyword>
<evidence type="ECO:0000256" key="1">
    <source>
        <dbReference type="ARBA" id="ARBA00012513"/>
    </source>
</evidence>
<evidence type="ECO:0000256" key="6">
    <source>
        <dbReference type="ARBA" id="ARBA00022840"/>
    </source>
</evidence>
<evidence type="ECO:0000256" key="8">
    <source>
        <dbReference type="ARBA" id="ARBA00048679"/>
    </source>
</evidence>
<dbReference type="GO" id="GO:0004674">
    <property type="term" value="F:protein serine/threonine kinase activity"/>
    <property type="evidence" value="ECO:0007669"/>
    <property type="project" value="UniProtKB-KW"/>
</dbReference>
<accession>A0A9P6HEZ6</accession>
<evidence type="ECO:0000256" key="3">
    <source>
        <dbReference type="ARBA" id="ARBA00022679"/>
    </source>
</evidence>
<dbReference type="InterPro" id="IPR000719">
    <property type="entry name" value="Prot_kinase_dom"/>
</dbReference>
<evidence type="ECO:0000313" key="11">
    <source>
        <dbReference type="EMBL" id="KAF9784770.1"/>
    </source>
</evidence>
<evidence type="ECO:0000256" key="9">
    <source>
        <dbReference type="SAM" id="MobiDB-lite"/>
    </source>
</evidence>
<dbReference type="GO" id="GO:0035556">
    <property type="term" value="P:intracellular signal transduction"/>
    <property type="evidence" value="ECO:0007669"/>
    <property type="project" value="TreeGrafter"/>
</dbReference>
<dbReference type="EC" id="2.7.11.1" evidence="1"/>
<organism evidence="11 12">
    <name type="scientific">Thelephora terrestris</name>
    <dbReference type="NCBI Taxonomy" id="56493"/>
    <lineage>
        <taxon>Eukaryota</taxon>
        <taxon>Fungi</taxon>
        <taxon>Dikarya</taxon>
        <taxon>Basidiomycota</taxon>
        <taxon>Agaricomycotina</taxon>
        <taxon>Agaricomycetes</taxon>
        <taxon>Thelephorales</taxon>
        <taxon>Thelephoraceae</taxon>
        <taxon>Thelephora</taxon>
    </lineage>
</organism>
<feature type="region of interest" description="Disordered" evidence="9">
    <location>
        <begin position="16"/>
        <end position="39"/>
    </location>
</feature>
<dbReference type="PANTHER" id="PTHR24356">
    <property type="entry name" value="SERINE/THREONINE-PROTEIN KINASE"/>
    <property type="match status" value="1"/>
</dbReference>
<feature type="compositionally biased region" description="Low complexity" evidence="9">
    <location>
        <begin position="16"/>
        <end position="31"/>
    </location>
</feature>
<keyword evidence="3" id="KW-0808">Transferase</keyword>
<gene>
    <name evidence="11" type="ORF">BJ322DRAFT_869100</name>
</gene>
<comment type="catalytic activity">
    <reaction evidence="8">
        <text>L-seryl-[protein] + ATP = O-phospho-L-seryl-[protein] + ADP + H(+)</text>
        <dbReference type="Rhea" id="RHEA:17989"/>
        <dbReference type="Rhea" id="RHEA-COMP:9863"/>
        <dbReference type="Rhea" id="RHEA-COMP:11604"/>
        <dbReference type="ChEBI" id="CHEBI:15378"/>
        <dbReference type="ChEBI" id="CHEBI:29999"/>
        <dbReference type="ChEBI" id="CHEBI:30616"/>
        <dbReference type="ChEBI" id="CHEBI:83421"/>
        <dbReference type="ChEBI" id="CHEBI:456216"/>
        <dbReference type="EC" id="2.7.11.1"/>
    </reaction>
</comment>
<dbReference type="AlphaFoldDB" id="A0A9P6HEZ6"/>
<feature type="domain" description="Protein kinase" evidence="10">
    <location>
        <begin position="46"/>
        <end position="364"/>
    </location>
</feature>
<dbReference type="InterPro" id="IPR011009">
    <property type="entry name" value="Kinase-like_dom_sf"/>
</dbReference>
<dbReference type="Proteomes" id="UP000736335">
    <property type="component" value="Unassembled WGS sequence"/>
</dbReference>
<dbReference type="SUPFAM" id="SSF56112">
    <property type="entry name" value="Protein kinase-like (PK-like)"/>
    <property type="match status" value="1"/>
</dbReference>
<evidence type="ECO:0000313" key="12">
    <source>
        <dbReference type="Proteomes" id="UP000736335"/>
    </source>
</evidence>
<keyword evidence="5 11" id="KW-0418">Kinase</keyword>
<evidence type="ECO:0000256" key="7">
    <source>
        <dbReference type="ARBA" id="ARBA00047899"/>
    </source>
</evidence>
<protein>
    <recommendedName>
        <fullName evidence="1">non-specific serine/threonine protein kinase</fullName>
        <ecNumber evidence="1">2.7.11.1</ecNumber>
    </recommendedName>
</protein>
<dbReference type="Pfam" id="PF00069">
    <property type="entry name" value="Pkinase"/>
    <property type="match status" value="1"/>
</dbReference>
<dbReference type="OrthoDB" id="68483at2759"/>
<dbReference type="Gene3D" id="1.10.510.10">
    <property type="entry name" value="Transferase(Phosphotransferase) domain 1"/>
    <property type="match status" value="1"/>
</dbReference>
<keyword evidence="4" id="KW-0547">Nucleotide-binding</keyword>
<dbReference type="PANTHER" id="PTHR24356:SF1">
    <property type="entry name" value="SERINE_THREONINE-PROTEIN KINASE GREATWALL"/>
    <property type="match status" value="1"/>
</dbReference>
<reference evidence="11" key="2">
    <citation type="submission" date="2020-11" db="EMBL/GenBank/DDBJ databases">
        <authorList>
            <consortium name="DOE Joint Genome Institute"/>
            <person name="Kuo A."/>
            <person name="Miyauchi S."/>
            <person name="Kiss E."/>
            <person name="Drula E."/>
            <person name="Kohler A."/>
            <person name="Sanchez-Garcia M."/>
            <person name="Andreopoulos B."/>
            <person name="Barry K.W."/>
            <person name="Bonito G."/>
            <person name="Buee M."/>
            <person name="Carver A."/>
            <person name="Chen C."/>
            <person name="Cichocki N."/>
            <person name="Clum A."/>
            <person name="Culley D."/>
            <person name="Crous P.W."/>
            <person name="Fauchery L."/>
            <person name="Girlanda M."/>
            <person name="Hayes R."/>
            <person name="Keri Z."/>
            <person name="Labutti K."/>
            <person name="Lipzen A."/>
            <person name="Lombard V."/>
            <person name="Magnuson J."/>
            <person name="Maillard F."/>
            <person name="Morin E."/>
            <person name="Murat C."/>
            <person name="Nolan M."/>
            <person name="Ohm R."/>
            <person name="Pangilinan J."/>
            <person name="Pereira M."/>
            <person name="Perotto S."/>
            <person name="Peter M."/>
            <person name="Riley R."/>
            <person name="Sitrit Y."/>
            <person name="Stielow B."/>
            <person name="Szollosi G."/>
            <person name="Zifcakova L."/>
            <person name="Stursova M."/>
            <person name="Spatafora J.W."/>
            <person name="Tedersoo L."/>
            <person name="Vaario L.-M."/>
            <person name="Yamada A."/>
            <person name="Yan M."/>
            <person name="Wang P."/>
            <person name="Xu J."/>
            <person name="Bruns T."/>
            <person name="Baldrian P."/>
            <person name="Vilgalys R."/>
            <person name="Henrissat B."/>
            <person name="Grigoriev I.V."/>
            <person name="Hibbett D."/>
            <person name="Nagy L.G."/>
            <person name="Martin F.M."/>
        </authorList>
    </citation>
    <scope>NUCLEOTIDE SEQUENCE</scope>
    <source>
        <strain evidence="11">UH-Tt-Lm1</strain>
    </source>
</reference>
<evidence type="ECO:0000256" key="4">
    <source>
        <dbReference type="ARBA" id="ARBA00022741"/>
    </source>
</evidence>
<sequence length="457" mass="50614">MPSIALLDLPGPLLPAASRSSSSTDTLVDDPTPSPQQSIPFSPCHLVPLCKVGTGAFGNVFKVADISFDSTAHSGRTHKSQCYALKVIPKLADNADSVWRERETLLRTTGSAWLCGFVGSWQDAVNYYLLMDFVEGGDLIGLAAPVEDSRKSPRNGLPDDSPDGCLDISPQEVRLIVAELIVALEELHKRKIIHRDIKPRNILFDANGHVVLGDYGISRNFNLPPSPSALKEPAPTLRRKVRSLVTRNGKDPLRKQYTNAAYGSPAYMAPEVWMGVPYSYEADFWSVGVLMYFLLVGRFPFDLDGCKDDSEIRDAIFWAPFNLDWDRCGSGRVDPVALDFMGRMLKKASTRRLTVEEMKRHPYFNGVDFQKVKSKEYPGPMADRVLSHTASERKRAQTLGASPAVRSSLDSTMTTKDSHASVPPALGFGFDSLEPFPRYTSVRSKFVARVGKFLRKI</sequence>
<dbReference type="PROSITE" id="PS00108">
    <property type="entry name" value="PROTEIN_KINASE_ST"/>
    <property type="match status" value="1"/>
</dbReference>
<dbReference type="GO" id="GO:0005524">
    <property type="term" value="F:ATP binding"/>
    <property type="evidence" value="ECO:0007669"/>
    <property type="project" value="UniProtKB-KW"/>
</dbReference>
<dbReference type="Gene3D" id="3.30.200.20">
    <property type="entry name" value="Phosphorylase Kinase, domain 1"/>
    <property type="match status" value="1"/>
</dbReference>
<name>A0A9P6HEZ6_9AGAM</name>
<keyword evidence="2" id="KW-0723">Serine/threonine-protein kinase</keyword>
<feature type="region of interest" description="Disordered" evidence="9">
    <location>
        <begin position="396"/>
        <end position="418"/>
    </location>
</feature>
<evidence type="ECO:0000256" key="2">
    <source>
        <dbReference type="ARBA" id="ARBA00022527"/>
    </source>
</evidence>
<evidence type="ECO:0000259" key="10">
    <source>
        <dbReference type="PROSITE" id="PS50011"/>
    </source>
</evidence>
<evidence type="ECO:0000256" key="5">
    <source>
        <dbReference type="ARBA" id="ARBA00022777"/>
    </source>
</evidence>
<proteinExistence type="predicted"/>
<comment type="caution">
    <text evidence="11">The sequence shown here is derived from an EMBL/GenBank/DDBJ whole genome shotgun (WGS) entry which is preliminary data.</text>
</comment>
<dbReference type="PROSITE" id="PS50011">
    <property type="entry name" value="PROTEIN_KINASE_DOM"/>
    <property type="match status" value="1"/>
</dbReference>
<comment type="catalytic activity">
    <reaction evidence="7">
        <text>L-threonyl-[protein] + ATP = O-phospho-L-threonyl-[protein] + ADP + H(+)</text>
        <dbReference type="Rhea" id="RHEA:46608"/>
        <dbReference type="Rhea" id="RHEA-COMP:11060"/>
        <dbReference type="Rhea" id="RHEA-COMP:11605"/>
        <dbReference type="ChEBI" id="CHEBI:15378"/>
        <dbReference type="ChEBI" id="CHEBI:30013"/>
        <dbReference type="ChEBI" id="CHEBI:30616"/>
        <dbReference type="ChEBI" id="CHEBI:61977"/>
        <dbReference type="ChEBI" id="CHEBI:456216"/>
        <dbReference type="EC" id="2.7.11.1"/>
    </reaction>
</comment>